<keyword evidence="5 7" id="KW-1133">Transmembrane helix</keyword>
<sequence>MKAKASGTTSVLKRQRLRKINIWCWVFMIPAVLLYVLFLGYPILSSVFYSTLDWSGMTSNAVFAGLDNFRELFGDKYFFNAVGNSFKYMVICVPFLLTISLALAYLFNSIIKKGAAVFRTVFFMPVVTTTSIVGIIMMFIFGGTGSVNQMLGLFGMKPVNWLGSGDYAMIVVVIVGVWKDVGTYMIYWLAALQSVSQDLYEAAMIDGANRWQTFSKIVLPIIMPIGGTIAILCIISSLKVFDLIQTMTNGGPFFATDVAATFVYRTAYSSATGTPRLGYASSAAVTFGAIIVAMGIIGNTIKGILSKRRTV</sequence>
<keyword evidence="9" id="KW-0762">Sugar transport</keyword>
<dbReference type="InterPro" id="IPR051393">
    <property type="entry name" value="ABC_transporter_permease"/>
</dbReference>
<evidence type="ECO:0000313" key="10">
    <source>
        <dbReference type="Proteomes" id="UP000199315"/>
    </source>
</evidence>
<evidence type="ECO:0000313" key="9">
    <source>
        <dbReference type="EMBL" id="SCP97518.1"/>
    </source>
</evidence>
<comment type="subcellular location">
    <subcellularLocation>
        <location evidence="1 7">Cell membrane</location>
        <topology evidence="1 7">Multi-pass membrane protein</topology>
    </subcellularLocation>
</comment>
<dbReference type="InterPro" id="IPR000515">
    <property type="entry name" value="MetI-like"/>
</dbReference>
<organism evidence="9 10">
    <name type="scientific">Anaerobium acetethylicum</name>
    <dbReference type="NCBI Taxonomy" id="1619234"/>
    <lineage>
        <taxon>Bacteria</taxon>
        <taxon>Bacillati</taxon>
        <taxon>Bacillota</taxon>
        <taxon>Clostridia</taxon>
        <taxon>Lachnospirales</taxon>
        <taxon>Lachnospiraceae</taxon>
        <taxon>Anaerobium</taxon>
    </lineage>
</organism>
<dbReference type="Pfam" id="PF00528">
    <property type="entry name" value="BPD_transp_1"/>
    <property type="match status" value="1"/>
</dbReference>
<dbReference type="Gene3D" id="1.10.3720.10">
    <property type="entry name" value="MetI-like"/>
    <property type="match status" value="1"/>
</dbReference>
<dbReference type="OrthoDB" id="1936922at2"/>
<protein>
    <submittedName>
        <fullName evidence="9">Multiple sugar transport system permease protein</fullName>
    </submittedName>
</protein>
<keyword evidence="6 7" id="KW-0472">Membrane</keyword>
<dbReference type="PROSITE" id="PS50928">
    <property type="entry name" value="ABC_TM1"/>
    <property type="match status" value="1"/>
</dbReference>
<dbReference type="EMBL" id="FMKA01000011">
    <property type="protein sequence ID" value="SCP97518.1"/>
    <property type="molecule type" value="Genomic_DNA"/>
</dbReference>
<dbReference type="CDD" id="cd06261">
    <property type="entry name" value="TM_PBP2"/>
    <property type="match status" value="1"/>
</dbReference>
<evidence type="ECO:0000256" key="2">
    <source>
        <dbReference type="ARBA" id="ARBA00022448"/>
    </source>
</evidence>
<dbReference type="GO" id="GO:0055085">
    <property type="term" value="P:transmembrane transport"/>
    <property type="evidence" value="ECO:0007669"/>
    <property type="project" value="InterPro"/>
</dbReference>
<feature type="transmembrane region" description="Helical" evidence="7">
    <location>
        <begin position="217"/>
        <end position="238"/>
    </location>
</feature>
<feature type="transmembrane region" description="Helical" evidence="7">
    <location>
        <begin position="279"/>
        <end position="301"/>
    </location>
</feature>
<evidence type="ECO:0000256" key="1">
    <source>
        <dbReference type="ARBA" id="ARBA00004651"/>
    </source>
</evidence>
<dbReference type="AlphaFoldDB" id="A0A1D3TU08"/>
<feature type="domain" description="ABC transmembrane type-1" evidence="8">
    <location>
        <begin position="82"/>
        <end position="298"/>
    </location>
</feature>
<keyword evidence="10" id="KW-1185">Reference proteome</keyword>
<dbReference type="RefSeq" id="WP_091233707.1">
    <property type="nucleotide sequence ID" value="NZ_FMKA01000011.1"/>
</dbReference>
<dbReference type="Proteomes" id="UP000199315">
    <property type="component" value="Unassembled WGS sequence"/>
</dbReference>
<feature type="transmembrane region" description="Helical" evidence="7">
    <location>
        <begin position="88"/>
        <end position="108"/>
    </location>
</feature>
<feature type="transmembrane region" description="Helical" evidence="7">
    <location>
        <begin position="20"/>
        <end position="44"/>
    </location>
</feature>
<name>A0A1D3TU08_9FIRM</name>
<dbReference type="PANTHER" id="PTHR30193">
    <property type="entry name" value="ABC TRANSPORTER PERMEASE PROTEIN"/>
    <property type="match status" value="1"/>
</dbReference>
<evidence type="ECO:0000256" key="5">
    <source>
        <dbReference type="ARBA" id="ARBA00022989"/>
    </source>
</evidence>
<gene>
    <name evidence="9" type="ORF">SAMN05421730_101148</name>
</gene>
<dbReference type="GO" id="GO:0005886">
    <property type="term" value="C:plasma membrane"/>
    <property type="evidence" value="ECO:0007669"/>
    <property type="project" value="UniProtKB-SubCell"/>
</dbReference>
<evidence type="ECO:0000256" key="6">
    <source>
        <dbReference type="ARBA" id="ARBA00023136"/>
    </source>
</evidence>
<proteinExistence type="inferred from homology"/>
<keyword evidence="4 7" id="KW-0812">Transmembrane</keyword>
<evidence type="ECO:0000256" key="7">
    <source>
        <dbReference type="RuleBase" id="RU363032"/>
    </source>
</evidence>
<dbReference type="InterPro" id="IPR035906">
    <property type="entry name" value="MetI-like_sf"/>
</dbReference>
<evidence type="ECO:0000256" key="3">
    <source>
        <dbReference type="ARBA" id="ARBA00022475"/>
    </source>
</evidence>
<evidence type="ECO:0000256" key="4">
    <source>
        <dbReference type="ARBA" id="ARBA00022692"/>
    </source>
</evidence>
<feature type="transmembrane region" description="Helical" evidence="7">
    <location>
        <begin position="120"/>
        <end position="141"/>
    </location>
</feature>
<dbReference type="SUPFAM" id="SSF161098">
    <property type="entry name" value="MetI-like"/>
    <property type="match status" value="1"/>
</dbReference>
<comment type="similarity">
    <text evidence="7">Belongs to the binding-protein-dependent transport system permease family.</text>
</comment>
<evidence type="ECO:0000259" key="8">
    <source>
        <dbReference type="PROSITE" id="PS50928"/>
    </source>
</evidence>
<keyword evidence="3" id="KW-1003">Cell membrane</keyword>
<dbReference type="PANTHER" id="PTHR30193:SF37">
    <property type="entry name" value="INNER MEMBRANE ABC TRANSPORTER PERMEASE PROTEIN YCJO"/>
    <property type="match status" value="1"/>
</dbReference>
<accession>A0A1D3TU08</accession>
<keyword evidence="2 7" id="KW-0813">Transport</keyword>
<dbReference type="STRING" id="1619234.SAMN05421730_101148"/>
<reference evidence="9 10" key="1">
    <citation type="submission" date="2016-09" db="EMBL/GenBank/DDBJ databases">
        <authorList>
            <person name="Capua I."/>
            <person name="De Benedictis P."/>
            <person name="Joannis T."/>
            <person name="Lombin L.H."/>
            <person name="Cattoli G."/>
        </authorList>
    </citation>
    <scope>NUCLEOTIDE SEQUENCE [LARGE SCALE GENOMIC DNA]</scope>
    <source>
        <strain evidence="9 10">GluBS11</strain>
    </source>
</reference>